<evidence type="ECO:0000256" key="2">
    <source>
        <dbReference type="ARBA" id="ARBA00004193"/>
    </source>
</evidence>
<dbReference type="InterPro" id="IPR050811">
    <property type="entry name" value="Phosphate_ABC_transporter"/>
</dbReference>
<proteinExistence type="inferred from homology"/>
<evidence type="ECO:0000256" key="10">
    <source>
        <dbReference type="RuleBase" id="RU367119"/>
    </source>
</evidence>
<keyword evidence="10" id="KW-1003">Cell membrane</keyword>
<evidence type="ECO:0000256" key="1">
    <source>
        <dbReference type="ARBA" id="ARBA00002841"/>
    </source>
</evidence>
<dbReference type="CDD" id="cd13566">
    <property type="entry name" value="PBP2_phosphate"/>
    <property type="match status" value="1"/>
</dbReference>
<keyword evidence="5 10" id="KW-0813">Transport</keyword>
<sequence>MFKKGFISVITILLVTFSLVGCGGNAEKYIEVKGSDTMVNLGQHWAEAFMAKNPEVTISVTGGGSGTGIAAIQNDNTHIAQSSRPMTETEIENAKANNVQISEFIVGQDGLAVVVNAKNPVSDLTMAQLKDIFTGKITHWSELGWEEGGEITLYSRQSNSGTYVYFWQTVLHEEDWAPDTMFMPGSSAIYEAVSSDENGIGYFGVGYVKEGVKAINVARTEAGPYITPLKQENIDNGIYPIARPLYFYINGKPEGVVLDYLKFVLSEEGEKVLYEVGFYAITPAYKEQNRKTFEKLGIK</sequence>
<dbReference type="InterPro" id="IPR011862">
    <property type="entry name" value="Phos-bd"/>
</dbReference>
<comment type="similarity">
    <text evidence="3 10">Belongs to the PstS family.</text>
</comment>
<dbReference type="EMBL" id="FOIF01000021">
    <property type="protein sequence ID" value="SES92823.1"/>
    <property type="molecule type" value="Genomic_DNA"/>
</dbReference>
<accession>A0A1I0AHS9</accession>
<dbReference type="GO" id="GO:0006817">
    <property type="term" value="P:phosphate ion transport"/>
    <property type="evidence" value="ECO:0007669"/>
    <property type="project" value="UniProtKB-UniRule"/>
</dbReference>
<keyword evidence="6 10" id="KW-0592">Phosphate transport</keyword>
<comment type="function">
    <text evidence="10">Involved in the system for phosphate transport across the cytoplasmic membrane.</text>
</comment>
<dbReference type="GO" id="GO:0042301">
    <property type="term" value="F:phosphate ion binding"/>
    <property type="evidence" value="ECO:0007669"/>
    <property type="project" value="UniProtKB-UniRule"/>
</dbReference>
<comment type="subcellular location">
    <subcellularLocation>
        <location evidence="2 10">Cell membrane</location>
        <topology evidence="2 10">Lipid-anchor</topology>
    </subcellularLocation>
</comment>
<dbReference type="OrthoDB" id="9790048at2"/>
<evidence type="ECO:0000256" key="7">
    <source>
        <dbReference type="ARBA" id="ARBA00022729"/>
    </source>
</evidence>
<dbReference type="SUPFAM" id="SSF53850">
    <property type="entry name" value="Periplasmic binding protein-like II"/>
    <property type="match status" value="1"/>
</dbReference>
<keyword evidence="9 10" id="KW-0449">Lipoprotein</keyword>
<evidence type="ECO:0000313" key="13">
    <source>
        <dbReference type="Proteomes" id="UP000243819"/>
    </source>
</evidence>
<dbReference type="PANTHER" id="PTHR30570">
    <property type="entry name" value="PERIPLASMIC PHOSPHATE BINDING COMPONENT OF PHOSPHATE ABC TRANSPORTER"/>
    <property type="match status" value="1"/>
</dbReference>
<organism evidence="12 13">
    <name type="scientific">Anaerobranca gottschalkii DSM 13577</name>
    <dbReference type="NCBI Taxonomy" id="1120990"/>
    <lineage>
        <taxon>Bacteria</taxon>
        <taxon>Bacillati</taxon>
        <taxon>Bacillota</taxon>
        <taxon>Clostridia</taxon>
        <taxon>Eubacteriales</taxon>
        <taxon>Proteinivoracaceae</taxon>
        <taxon>Anaerobranca</taxon>
    </lineage>
</organism>
<gene>
    <name evidence="12" type="ORF">SAMN03080614_10212</name>
</gene>
<dbReference type="InterPro" id="IPR024370">
    <property type="entry name" value="PBP_domain"/>
</dbReference>
<dbReference type="RefSeq" id="WP_091350519.1">
    <property type="nucleotide sequence ID" value="NZ_FOIF01000021.1"/>
</dbReference>
<reference evidence="13" key="1">
    <citation type="submission" date="2016-10" db="EMBL/GenBank/DDBJ databases">
        <authorList>
            <person name="Varghese N."/>
            <person name="Submissions S."/>
        </authorList>
    </citation>
    <scope>NUCLEOTIDE SEQUENCE [LARGE SCALE GENOMIC DNA]</scope>
    <source>
        <strain evidence="13">DSM 13577</strain>
    </source>
</reference>
<name>A0A1I0AHS9_9FIRM</name>
<dbReference type="STRING" id="1120990.SAMN03080614_10212"/>
<dbReference type="Pfam" id="PF12849">
    <property type="entry name" value="PBP_like_2"/>
    <property type="match status" value="1"/>
</dbReference>
<evidence type="ECO:0000256" key="9">
    <source>
        <dbReference type="ARBA" id="ARBA00023288"/>
    </source>
</evidence>
<evidence type="ECO:0000313" key="12">
    <source>
        <dbReference type="EMBL" id="SES92823.1"/>
    </source>
</evidence>
<dbReference type="Gene3D" id="3.40.190.10">
    <property type="entry name" value="Periplasmic binding protein-like II"/>
    <property type="match status" value="2"/>
</dbReference>
<feature type="domain" description="PBP" evidence="11">
    <location>
        <begin position="28"/>
        <end position="268"/>
    </location>
</feature>
<dbReference type="Proteomes" id="UP000243819">
    <property type="component" value="Unassembled WGS sequence"/>
</dbReference>
<dbReference type="PANTHER" id="PTHR30570:SF1">
    <property type="entry name" value="PHOSPHATE-BINDING PROTEIN PSTS"/>
    <property type="match status" value="1"/>
</dbReference>
<evidence type="ECO:0000256" key="4">
    <source>
        <dbReference type="ARBA" id="ARBA00011529"/>
    </source>
</evidence>
<dbReference type="GO" id="GO:0005886">
    <property type="term" value="C:plasma membrane"/>
    <property type="evidence" value="ECO:0007669"/>
    <property type="project" value="UniProtKB-SubCell"/>
</dbReference>
<evidence type="ECO:0000256" key="8">
    <source>
        <dbReference type="ARBA" id="ARBA00023139"/>
    </source>
</evidence>
<dbReference type="PROSITE" id="PS51257">
    <property type="entry name" value="PROKAR_LIPOPROTEIN"/>
    <property type="match status" value="1"/>
</dbReference>
<dbReference type="AlphaFoldDB" id="A0A1I0AHS9"/>
<evidence type="ECO:0000259" key="11">
    <source>
        <dbReference type="Pfam" id="PF12849"/>
    </source>
</evidence>
<evidence type="ECO:0000256" key="5">
    <source>
        <dbReference type="ARBA" id="ARBA00022448"/>
    </source>
</evidence>
<evidence type="ECO:0000256" key="6">
    <source>
        <dbReference type="ARBA" id="ARBA00022592"/>
    </source>
</evidence>
<keyword evidence="8 10" id="KW-0564">Palmitate</keyword>
<comment type="subunit">
    <text evidence="4 10">The complex is composed of two ATP-binding proteins (PstB), two transmembrane proteins (PstC and PstA) and a solute-binding protein (PstS).</text>
</comment>
<keyword evidence="13" id="KW-1185">Reference proteome</keyword>
<keyword evidence="10" id="KW-0472">Membrane</keyword>
<dbReference type="NCBIfam" id="TIGR02136">
    <property type="entry name" value="ptsS_2"/>
    <property type="match status" value="1"/>
</dbReference>
<keyword evidence="7" id="KW-0732">Signal</keyword>
<protein>
    <recommendedName>
        <fullName evidence="10">Phosphate-binding protein</fullName>
    </recommendedName>
</protein>
<evidence type="ECO:0000256" key="3">
    <source>
        <dbReference type="ARBA" id="ARBA00008725"/>
    </source>
</evidence>
<comment type="function">
    <text evidence="1">Part of the ABC transporter complex PstSACB involved in phosphate import.</text>
</comment>